<gene>
    <name evidence="8" type="primary">add_1</name>
    <name evidence="8" type="ORF">Llon_1414</name>
</gene>
<dbReference type="Proteomes" id="UP000054997">
    <property type="component" value="Unassembled WGS sequence"/>
</dbReference>
<reference evidence="8 9" key="1">
    <citation type="submission" date="2015-11" db="EMBL/GenBank/DDBJ databases">
        <title>Genomic analysis of 38 Legionella species identifies large and diverse effector repertoires.</title>
        <authorList>
            <person name="Burstein D."/>
            <person name="Amaro F."/>
            <person name="Zusman T."/>
            <person name="Lifshitz Z."/>
            <person name="Cohen O."/>
            <person name="Gilbert J.A."/>
            <person name="Pupko T."/>
            <person name="Shuman H.A."/>
            <person name="Segal G."/>
        </authorList>
    </citation>
    <scope>NUCLEOTIDE SEQUENCE [LARGE SCALE GENOMIC DNA]</scope>
    <source>
        <strain evidence="8 9">ATCC 49505</strain>
    </source>
</reference>
<sequence length="493" mass="56036">MIKFFRIPTFLFVSLFLIPAYATVHDYLESIKSNPNALYSFFKSMPKGGELHYHLAGGAYPEHMLALAANHEYCLNQQNHVLSKPVEPCNGIESRTLFTKPEIYNQTIEAWSMKNFVPGKESAHDHFFASFYKFMPVVADFRPQLLAEIMERAANQNELYLEIMVLPDNASSSKFANVIADTSDWDKKHKLLLANQGFQHTIQHTIEESNRILKEAHRHLGCAKSPDAKACSVTIKFQYYILREQPIDNLFAQAVNAFVAASKSPDIVGINLVQAEDGLISLRDYRKHMQIIAFLHKLYPDVHIALHAGELSPDAVMPNDLRFHIYDAVYTGHAERIGHGVDIAYEDKAEELLKFMAAKPVPVEINLTSNQIILNVSGKKHPLRYYLAHDVPVVLSTDDEGVLRTDLTRQYVEAVYLHGLNYDDIKAINRNALTYSFLPGVSIWADDKKQIPVPACQTLNSVSCQKFIKTSQKAQLQWQLEQNLNQFERLFSN</sequence>
<dbReference type="GO" id="GO:0004000">
    <property type="term" value="F:adenosine deaminase activity"/>
    <property type="evidence" value="ECO:0007669"/>
    <property type="project" value="UniProtKB-ARBA"/>
</dbReference>
<evidence type="ECO:0000256" key="4">
    <source>
        <dbReference type="ARBA" id="ARBA00022723"/>
    </source>
</evidence>
<keyword evidence="6" id="KW-0862">Zinc</keyword>
<evidence type="ECO:0000313" key="8">
    <source>
        <dbReference type="EMBL" id="KTD21316.1"/>
    </source>
</evidence>
<dbReference type="Pfam" id="PF00962">
    <property type="entry name" value="A_deaminase"/>
    <property type="match status" value="1"/>
</dbReference>
<evidence type="ECO:0000256" key="6">
    <source>
        <dbReference type="ARBA" id="ARBA00022833"/>
    </source>
</evidence>
<evidence type="ECO:0000313" key="9">
    <source>
        <dbReference type="Proteomes" id="UP000054997"/>
    </source>
</evidence>
<comment type="similarity">
    <text evidence="2">Belongs to the metallo-dependent hydrolases superfamily. Adenosine and AMP deaminases family.</text>
</comment>
<evidence type="ECO:0000256" key="2">
    <source>
        <dbReference type="ARBA" id="ARBA00006676"/>
    </source>
</evidence>
<proteinExistence type="inferred from homology"/>
<dbReference type="EMBL" id="LNYK01000016">
    <property type="protein sequence ID" value="KTD21316.1"/>
    <property type="molecule type" value="Genomic_DNA"/>
</dbReference>
<dbReference type="InterPro" id="IPR001365">
    <property type="entry name" value="A_deaminase_dom"/>
</dbReference>
<dbReference type="GO" id="GO:0046103">
    <property type="term" value="P:inosine biosynthetic process"/>
    <property type="evidence" value="ECO:0007669"/>
    <property type="project" value="TreeGrafter"/>
</dbReference>
<accession>A0A0W0VMI8</accession>
<keyword evidence="5" id="KW-0378">Hydrolase</keyword>
<name>A0A0W0VMI8_9GAMM</name>
<evidence type="ECO:0000256" key="5">
    <source>
        <dbReference type="ARBA" id="ARBA00022801"/>
    </source>
</evidence>
<dbReference type="GO" id="GO:0043103">
    <property type="term" value="P:hypoxanthine salvage"/>
    <property type="evidence" value="ECO:0007669"/>
    <property type="project" value="TreeGrafter"/>
</dbReference>
<feature type="domain" description="Adenosine deaminase" evidence="7">
    <location>
        <begin position="121"/>
        <end position="439"/>
    </location>
</feature>
<dbReference type="AlphaFoldDB" id="A0A0W0VMI8"/>
<evidence type="ECO:0000256" key="1">
    <source>
        <dbReference type="ARBA" id="ARBA00001947"/>
    </source>
</evidence>
<comment type="cofactor">
    <cofactor evidence="1">
        <name>Zn(2+)</name>
        <dbReference type="ChEBI" id="CHEBI:29105"/>
    </cofactor>
</comment>
<dbReference type="STRING" id="45068.Llon_1414"/>
<dbReference type="GO" id="GO:0046872">
    <property type="term" value="F:metal ion binding"/>
    <property type="evidence" value="ECO:0007669"/>
    <property type="project" value="UniProtKB-KW"/>
</dbReference>
<keyword evidence="4" id="KW-0479">Metal-binding</keyword>
<evidence type="ECO:0000259" key="7">
    <source>
        <dbReference type="Pfam" id="PF00962"/>
    </source>
</evidence>
<protein>
    <recommendedName>
        <fullName evidence="3">adenosine deaminase</fullName>
        <ecNumber evidence="3">3.5.4.4</ecNumber>
    </recommendedName>
</protein>
<dbReference type="GO" id="GO:0005829">
    <property type="term" value="C:cytosol"/>
    <property type="evidence" value="ECO:0007669"/>
    <property type="project" value="TreeGrafter"/>
</dbReference>
<comment type="caution">
    <text evidence="8">The sequence shown here is derived from an EMBL/GenBank/DDBJ whole genome shotgun (WGS) entry which is preliminary data.</text>
</comment>
<dbReference type="PANTHER" id="PTHR11409:SF43">
    <property type="entry name" value="ADENOSINE DEAMINASE"/>
    <property type="match status" value="1"/>
</dbReference>
<keyword evidence="9" id="KW-1185">Reference proteome</keyword>
<dbReference type="SUPFAM" id="SSF51556">
    <property type="entry name" value="Metallo-dependent hydrolases"/>
    <property type="match status" value="1"/>
</dbReference>
<dbReference type="EC" id="3.5.4.4" evidence="3"/>
<dbReference type="InterPro" id="IPR032466">
    <property type="entry name" value="Metal_Hydrolase"/>
</dbReference>
<dbReference type="Gene3D" id="3.20.20.140">
    <property type="entry name" value="Metal-dependent hydrolases"/>
    <property type="match status" value="1"/>
</dbReference>
<dbReference type="GO" id="GO:0006154">
    <property type="term" value="P:adenosine catabolic process"/>
    <property type="evidence" value="ECO:0007669"/>
    <property type="project" value="TreeGrafter"/>
</dbReference>
<dbReference type="OrthoDB" id="105475at2"/>
<dbReference type="PATRIC" id="fig|45068.5.peg.1532"/>
<organism evidence="8 9">
    <name type="scientific">Legionella londiniensis</name>
    <dbReference type="NCBI Taxonomy" id="45068"/>
    <lineage>
        <taxon>Bacteria</taxon>
        <taxon>Pseudomonadati</taxon>
        <taxon>Pseudomonadota</taxon>
        <taxon>Gammaproteobacteria</taxon>
        <taxon>Legionellales</taxon>
        <taxon>Legionellaceae</taxon>
        <taxon>Legionella</taxon>
    </lineage>
</organism>
<dbReference type="PANTHER" id="PTHR11409">
    <property type="entry name" value="ADENOSINE DEAMINASE"/>
    <property type="match status" value="1"/>
</dbReference>
<dbReference type="InterPro" id="IPR006330">
    <property type="entry name" value="Ado/ade_deaminase"/>
</dbReference>
<evidence type="ECO:0000256" key="3">
    <source>
        <dbReference type="ARBA" id="ARBA00012784"/>
    </source>
</evidence>